<feature type="transmembrane region" description="Helical" evidence="5">
    <location>
        <begin position="180"/>
        <end position="199"/>
    </location>
</feature>
<accession>A0AAD1UDD2</accession>
<dbReference type="GO" id="GO:0032216">
    <property type="term" value="F:glucosaminyl-phosphatidylinositol O-acyltransferase activity"/>
    <property type="evidence" value="ECO:0007669"/>
    <property type="project" value="TreeGrafter"/>
</dbReference>
<evidence type="ECO:0000313" key="7">
    <source>
        <dbReference type="Proteomes" id="UP001295684"/>
    </source>
</evidence>
<dbReference type="EMBL" id="CAMPGE010008211">
    <property type="protein sequence ID" value="CAI2367116.1"/>
    <property type="molecule type" value="Genomic_DNA"/>
</dbReference>
<dbReference type="GO" id="GO:0006506">
    <property type="term" value="P:GPI anchor biosynthetic process"/>
    <property type="evidence" value="ECO:0007669"/>
    <property type="project" value="InterPro"/>
</dbReference>
<feature type="transmembrane region" description="Helical" evidence="5">
    <location>
        <begin position="416"/>
        <end position="435"/>
    </location>
</feature>
<feature type="transmembrane region" description="Helical" evidence="5">
    <location>
        <begin position="92"/>
        <end position="114"/>
    </location>
</feature>
<evidence type="ECO:0000256" key="1">
    <source>
        <dbReference type="ARBA" id="ARBA00004141"/>
    </source>
</evidence>
<feature type="transmembrane region" description="Helical" evidence="5">
    <location>
        <begin position="245"/>
        <end position="264"/>
    </location>
</feature>
<dbReference type="AlphaFoldDB" id="A0AAD1UDD2"/>
<feature type="transmembrane region" description="Helical" evidence="5">
    <location>
        <begin position="120"/>
        <end position="139"/>
    </location>
</feature>
<feature type="transmembrane region" description="Helical" evidence="5">
    <location>
        <begin position="480"/>
        <end position="500"/>
    </location>
</feature>
<organism evidence="6 7">
    <name type="scientific">Euplotes crassus</name>
    <dbReference type="NCBI Taxonomy" id="5936"/>
    <lineage>
        <taxon>Eukaryota</taxon>
        <taxon>Sar</taxon>
        <taxon>Alveolata</taxon>
        <taxon>Ciliophora</taxon>
        <taxon>Intramacronucleata</taxon>
        <taxon>Spirotrichea</taxon>
        <taxon>Hypotrichia</taxon>
        <taxon>Euplotida</taxon>
        <taxon>Euplotidae</taxon>
        <taxon>Moneuplotes</taxon>
    </lineage>
</organism>
<sequence length="508" mass="57497">MELPNEVYERSPYKTDTPFADLQMGSDEYKHIREKFVSGFDGGSYFEIAAVTVMPLLLCAVNMMMVAYLKSISSWWKKIRGEDNSVVRPKDLSFLAHVFNIFFDVGTICVPFIFSVYYPASLYSIYIGITGLVVLLKILGGDLYTLPFTSEIKEYIVIKPKEGFKGKKPNEKRFSMMIRIFKTGVMIPTVICIFAVDFHDFPRRFVKTHTFGISLMDIGTGCLIFISGISANVIRNKGVPLASRLVKSIKAIPIIMAIALGGYFSRYFTNHPEVVTEYGVHWNFFWTLAIISIASACVSNPRSRSANSFGMYTIYQLFLYFGGTEYIFNAPRDNFFNKNREGILGCIGYICIYLLGIACGEFVIKKSEAAKESWKNPPCTQTLVNLLPVYILSCLGTFICLTYVQSYSRRSVNITYGVAVISFISLSMIVTYTVITMLKGYQYCYLMSIIEENQFVFFMISNLVMSLYNISFMTTFHSNAIAIPVLVVYITLTLLLTDLCTRIGIKLK</sequence>
<evidence type="ECO:0000313" key="6">
    <source>
        <dbReference type="EMBL" id="CAI2367116.1"/>
    </source>
</evidence>
<keyword evidence="4 5" id="KW-0472">Membrane</keyword>
<dbReference type="Pfam" id="PF06423">
    <property type="entry name" value="GWT1"/>
    <property type="match status" value="1"/>
</dbReference>
<protein>
    <recommendedName>
        <fullName evidence="8">Phosphatidylinositol-glycan biosynthesis class W protein</fullName>
    </recommendedName>
</protein>
<keyword evidence="3 5" id="KW-1133">Transmembrane helix</keyword>
<evidence type="ECO:0000256" key="2">
    <source>
        <dbReference type="ARBA" id="ARBA00022692"/>
    </source>
</evidence>
<keyword evidence="7" id="KW-1185">Reference proteome</keyword>
<feature type="transmembrane region" description="Helical" evidence="5">
    <location>
        <begin position="284"/>
        <end position="300"/>
    </location>
</feature>
<dbReference type="PANTHER" id="PTHR20661">
    <property type="entry name" value="PHOSPHATIDYLINOSITOL-GLYCAN BIOSYNTHESIS CLASS W PROTEIN"/>
    <property type="match status" value="1"/>
</dbReference>
<dbReference type="InterPro" id="IPR009447">
    <property type="entry name" value="PIGW/GWT1"/>
</dbReference>
<evidence type="ECO:0000256" key="4">
    <source>
        <dbReference type="ARBA" id="ARBA00023136"/>
    </source>
</evidence>
<comment type="subcellular location">
    <subcellularLocation>
        <location evidence="1">Membrane</location>
        <topology evidence="1">Multi-pass membrane protein</topology>
    </subcellularLocation>
</comment>
<feature type="transmembrane region" description="Helical" evidence="5">
    <location>
        <begin position="211"/>
        <end position="233"/>
    </location>
</feature>
<proteinExistence type="predicted"/>
<evidence type="ECO:0008006" key="8">
    <source>
        <dbReference type="Google" id="ProtNLM"/>
    </source>
</evidence>
<feature type="transmembrane region" description="Helical" evidence="5">
    <location>
        <begin position="48"/>
        <end position="71"/>
    </location>
</feature>
<feature type="transmembrane region" description="Helical" evidence="5">
    <location>
        <begin position="384"/>
        <end position="404"/>
    </location>
</feature>
<feature type="transmembrane region" description="Helical" evidence="5">
    <location>
        <begin position="312"/>
        <end position="330"/>
    </location>
</feature>
<dbReference type="GO" id="GO:0072659">
    <property type="term" value="P:protein localization to plasma membrane"/>
    <property type="evidence" value="ECO:0007669"/>
    <property type="project" value="TreeGrafter"/>
</dbReference>
<feature type="transmembrane region" description="Helical" evidence="5">
    <location>
        <begin position="455"/>
        <end position="474"/>
    </location>
</feature>
<evidence type="ECO:0000256" key="3">
    <source>
        <dbReference type="ARBA" id="ARBA00022989"/>
    </source>
</evidence>
<reference evidence="6" key="1">
    <citation type="submission" date="2023-07" db="EMBL/GenBank/DDBJ databases">
        <authorList>
            <consortium name="AG Swart"/>
            <person name="Singh M."/>
            <person name="Singh A."/>
            <person name="Seah K."/>
            <person name="Emmerich C."/>
        </authorList>
    </citation>
    <scope>NUCLEOTIDE SEQUENCE</scope>
    <source>
        <strain evidence="6">DP1</strain>
    </source>
</reference>
<dbReference type="GO" id="GO:0005783">
    <property type="term" value="C:endoplasmic reticulum"/>
    <property type="evidence" value="ECO:0007669"/>
    <property type="project" value="TreeGrafter"/>
</dbReference>
<evidence type="ECO:0000256" key="5">
    <source>
        <dbReference type="SAM" id="Phobius"/>
    </source>
</evidence>
<dbReference type="Proteomes" id="UP001295684">
    <property type="component" value="Unassembled WGS sequence"/>
</dbReference>
<feature type="transmembrane region" description="Helical" evidence="5">
    <location>
        <begin position="342"/>
        <end position="364"/>
    </location>
</feature>
<dbReference type="GO" id="GO:0016020">
    <property type="term" value="C:membrane"/>
    <property type="evidence" value="ECO:0007669"/>
    <property type="project" value="UniProtKB-SubCell"/>
</dbReference>
<comment type="caution">
    <text evidence="6">The sequence shown here is derived from an EMBL/GenBank/DDBJ whole genome shotgun (WGS) entry which is preliminary data.</text>
</comment>
<keyword evidence="2 5" id="KW-0812">Transmembrane</keyword>
<dbReference type="PANTHER" id="PTHR20661:SF0">
    <property type="entry name" value="PHOSPHATIDYLINOSITOL-GLYCAN BIOSYNTHESIS CLASS W PROTEIN"/>
    <property type="match status" value="1"/>
</dbReference>
<name>A0AAD1UDD2_EUPCR</name>
<gene>
    <name evidence="6" type="ORF">ECRASSUSDP1_LOCUS8393</name>
</gene>